<keyword evidence="1" id="KW-0645">Protease</keyword>
<dbReference type="PROSITE" id="PS00141">
    <property type="entry name" value="ASP_PROTEASE"/>
    <property type="match status" value="1"/>
</dbReference>
<proteinExistence type="predicted"/>
<name>A0A8X8C4H2_POPTO</name>
<dbReference type="GO" id="GO:0004190">
    <property type="term" value="F:aspartic-type endopeptidase activity"/>
    <property type="evidence" value="ECO:0007669"/>
    <property type="project" value="InterPro"/>
</dbReference>
<dbReference type="InterPro" id="IPR051708">
    <property type="entry name" value="Plant_Aspart_Prot_A1"/>
</dbReference>
<dbReference type="PANTHER" id="PTHR47967">
    <property type="entry name" value="OS07G0603500 PROTEIN-RELATED"/>
    <property type="match status" value="1"/>
</dbReference>
<dbReference type="GO" id="GO:0005576">
    <property type="term" value="C:extracellular region"/>
    <property type="evidence" value="ECO:0007669"/>
    <property type="project" value="TreeGrafter"/>
</dbReference>
<evidence type="ECO:0000256" key="1">
    <source>
        <dbReference type="ARBA" id="ARBA00022670"/>
    </source>
</evidence>
<comment type="caution">
    <text evidence="4">The sequence shown here is derived from an EMBL/GenBank/DDBJ whole genome shotgun (WGS) entry which is preliminary data.</text>
</comment>
<dbReference type="OrthoDB" id="2747330at2759"/>
<gene>
    <name evidence="4" type="ORF">POTOM_056341</name>
</gene>
<organism evidence="4 5">
    <name type="scientific">Populus tomentosa</name>
    <name type="common">Chinese white poplar</name>
    <dbReference type="NCBI Taxonomy" id="118781"/>
    <lineage>
        <taxon>Eukaryota</taxon>
        <taxon>Viridiplantae</taxon>
        <taxon>Streptophyta</taxon>
        <taxon>Embryophyta</taxon>
        <taxon>Tracheophyta</taxon>
        <taxon>Spermatophyta</taxon>
        <taxon>Magnoliopsida</taxon>
        <taxon>eudicotyledons</taxon>
        <taxon>Gunneridae</taxon>
        <taxon>Pentapetalae</taxon>
        <taxon>rosids</taxon>
        <taxon>fabids</taxon>
        <taxon>Malpighiales</taxon>
        <taxon>Salicaceae</taxon>
        <taxon>Saliceae</taxon>
        <taxon>Populus</taxon>
    </lineage>
</organism>
<sequence>MAAIDIAILFVAFTSHFTLTMSTTMVALAPAIPKPKRLVTKLIHRDSIFSPCYNANDTITIDDTKIVVPRVLLGCGQNLEVDKGQYNGVFGLGVGIETSLITQLGSQSSYCVGNIMVPHYPYNQLSLNDGVIMEDMVDNGVILDSGTAYTWLAQDAYNALSEQVQSLFRETLQRYRGMTNQLCYVGSVREDLSGFPVVTFHFTNGAQLVLDTQSMFLHIAPIVFCLAIGSSAVNEDNSKNLSVIGMMAKQNYNMGYELVKTSCTSKELIVSFLRTRA</sequence>
<reference evidence="4" key="1">
    <citation type="journal article" date="2020" name="bioRxiv">
        <title>Hybrid origin of Populus tomentosa Carr. identified through genome sequencing and phylogenomic analysis.</title>
        <authorList>
            <person name="An X."/>
            <person name="Gao K."/>
            <person name="Chen Z."/>
            <person name="Li J."/>
            <person name="Yang X."/>
            <person name="Yang X."/>
            <person name="Zhou J."/>
            <person name="Guo T."/>
            <person name="Zhao T."/>
            <person name="Huang S."/>
            <person name="Miao D."/>
            <person name="Khan W.U."/>
            <person name="Rao P."/>
            <person name="Ye M."/>
            <person name="Lei B."/>
            <person name="Liao W."/>
            <person name="Wang J."/>
            <person name="Ji L."/>
            <person name="Li Y."/>
            <person name="Guo B."/>
            <person name="Mustafa N.S."/>
            <person name="Li S."/>
            <person name="Yun Q."/>
            <person name="Keller S.R."/>
            <person name="Mao J."/>
            <person name="Zhang R."/>
            <person name="Strauss S.H."/>
        </authorList>
    </citation>
    <scope>NUCLEOTIDE SEQUENCE</scope>
    <source>
        <strain evidence="4">GM15</strain>
        <tissue evidence="4">Leaf</tissue>
    </source>
</reference>
<dbReference type="Proteomes" id="UP000886885">
    <property type="component" value="Chromosome 18A"/>
</dbReference>
<protein>
    <recommendedName>
        <fullName evidence="3">Xylanase inhibitor C-terminal domain-containing protein</fullName>
    </recommendedName>
</protein>
<dbReference type="AlphaFoldDB" id="A0A8X8C4H2"/>
<dbReference type="InterPro" id="IPR001969">
    <property type="entry name" value="Aspartic_peptidase_AS"/>
</dbReference>
<dbReference type="EMBL" id="JAAWWB010000035">
    <property type="protein sequence ID" value="KAG6740872.1"/>
    <property type="molecule type" value="Genomic_DNA"/>
</dbReference>
<keyword evidence="5" id="KW-1185">Reference proteome</keyword>
<dbReference type="GO" id="GO:0006508">
    <property type="term" value="P:proteolysis"/>
    <property type="evidence" value="ECO:0007669"/>
    <property type="project" value="UniProtKB-KW"/>
</dbReference>
<evidence type="ECO:0000313" key="5">
    <source>
        <dbReference type="Proteomes" id="UP000886885"/>
    </source>
</evidence>
<evidence type="ECO:0000313" key="4">
    <source>
        <dbReference type="EMBL" id="KAG6740872.1"/>
    </source>
</evidence>
<dbReference type="Pfam" id="PF14541">
    <property type="entry name" value="TAXi_C"/>
    <property type="match status" value="1"/>
</dbReference>
<evidence type="ECO:0000259" key="3">
    <source>
        <dbReference type="Pfam" id="PF14541"/>
    </source>
</evidence>
<dbReference type="InterPro" id="IPR032799">
    <property type="entry name" value="TAXi_C"/>
</dbReference>
<evidence type="ECO:0000256" key="2">
    <source>
        <dbReference type="ARBA" id="ARBA00022801"/>
    </source>
</evidence>
<keyword evidence="2" id="KW-0378">Hydrolase</keyword>
<feature type="domain" description="Xylanase inhibitor C-terminal" evidence="3">
    <location>
        <begin position="124"/>
        <end position="261"/>
    </location>
</feature>
<dbReference type="PANTHER" id="PTHR47967:SF14">
    <property type="entry name" value="EUKARYOTIC ASPARTYL PROTEASE FAMILY PROTEIN"/>
    <property type="match status" value="1"/>
</dbReference>
<accession>A0A8X8C4H2</accession>